<proteinExistence type="predicted"/>
<feature type="coiled-coil region" evidence="1">
    <location>
        <begin position="12"/>
        <end position="39"/>
    </location>
</feature>
<dbReference type="AlphaFoldDB" id="Q7VCS4"/>
<dbReference type="RefSeq" id="WP_011124818.1">
    <property type="nucleotide sequence ID" value="NC_005042.1"/>
</dbReference>
<organism evidence="3 4">
    <name type="scientific">Prochlorococcus marinus (strain SARG / CCMP1375 / SS120)</name>
    <dbReference type="NCBI Taxonomy" id="167539"/>
    <lineage>
        <taxon>Bacteria</taxon>
        <taxon>Bacillati</taxon>
        <taxon>Cyanobacteriota</taxon>
        <taxon>Cyanophyceae</taxon>
        <taxon>Synechococcales</taxon>
        <taxon>Prochlorococcaceae</taxon>
        <taxon>Prochlorococcus</taxon>
    </lineage>
</organism>
<dbReference type="OrthoDB" id="541081at2"/>
<protein>
    <submittedName>
        <fullName evidence="3">Uncharacterized protein</fullName>
    </submittedName>
</protein>
<dbReference type="HOGENOM" id="CLU_158616_0_0_3"/>
<dbReference type="Proteomes" id="UP000001420">
    <property type="component" value="Chromosome"/>
</dbReference>
<keyword evidence="1" id="KW-0175">Coiled coil</keyword>
<reference evidence="3 4" key="1">
    <citation type="journal article" date="2003" name="Proc. Natl. Acad. Sci. U.S.A.">
        <title>Genome sequence of the cyanobacterium Prochlorococcus marinus SS120, a nearly minimal oxyphototrophic genome.</title>
        <authorList>
            <person name="Dufresne A."/>
            <person name="Salanoubat M."/>
            <person name="Partensky F."/>
            <person name="Artiguenave F."/>
            <person name="Axmann I.M."/>
            <person name="Barbe V."/>
            <person name="Duprat S."/>
            <person name="Galperin M.Y."/>
            <person name="Koonin E.V."/>
            <person name="Le Gall F."/>
            <person name="Makarova K.S."/>
            <person name="Ostrowski M."/>
            <person name="Oztas S."/>
            <person name="Robert C."/>
            <person name="Rogozin I.B."/>
            <person name="Scanlan D.J."/>
            <person name="Tandeau de Marsac N."/>
            <person name="Weissenbach J."/>
            <person name="Wincker P."/>
            <person name="Wolf Y.I."/>
            <person name="Hess W.R."/>
        </authorList>
    </citation>
    <scope>NUCLEOTIDE SEQUENCE [LARGE SCALE GENOMIC DNA]</scope>
    <source>
        <strain evidence="4">SARG / CCMP1375 / SS120</strain>
    </source>
</reference>
<dbReference type="KEGG" id="pma:Pro_0666"/>
<dbReference type="EnsemblBacteria" id="AAP99710">
    <property type="protein sequence ID" value="AAP99710"/>
    <property type="gene ID" value="Pro_0666"/>
</dbReference>
<evidence type="ECO:0000313" key="4">
    <source>
        <dbReference type="Proteomes" id="UP000001420"/>
    </source>
</evidence>
<dbReference type="EMBL" id="AE017126">
    <property type="protein sequence ID" value="AAP99710.1"/>
    <property type="molecule type" value="Genomic_DNA"/>
</dbReference>
<sequence length="131" mass="15443">MASIKKVSEPFEDFTDEQIADLEKSIGTLEEESERIIKEEMEEAKRKKAPKSPFKRLRKSPLEIVNRSLFFLFLGSFLFSFSSVYTASRWWFFWYVISAFSCILYTPNRKALKELLDAWPNIEDLIKGRSQ</sequence>
<keyword evidence="4" id="KW-1185">Reference proteome</keyword>
<feature type="transmembrane region" description="Helical" evidence="2">
    <location>
        <begin position="90"/>
        <end position="106"/>
    </location>
</feature>
<feature type="transmembrane region" description="Helical" evidence="2">
    <location>
        <begin position="64"/>
        <end position="84"/>
    </location>
</feature>
<keyword evidence="2" id="KW-0812">Transmembrane</keyword>
<evidence type="ECO:0000313" key="3">
    <source>
        <dbReference type="EMBL" id="AAP99710.1"/>
    </source>
</evidence>
<keyword evidence="2" id="KW-0472">Membrane</keyword>
<evidence type="ECO:0000256" key="2">
    <source>
        <dbReference type="SAM" id="Phobius"/>
    </source>
</evidence>
<accession>Q7VCS4</accession>
<name>Q7VCS4_PROMA</name>
<keyword evidence="2" id="KW-1133">Transmembrane helix</keyword>
<evidence type="ECO:0000256" key="1">
    <source>
        <dbReference type="SAM" id="Coils"/>
    </source>
</evidence>
<dbReference type="eggNOG" id="ENOG50303N0">
    <property type="taxonomic scope" value="Bacteria"/>
</dbReference>
<dbReference type="PATRIC" id="fig|167539.5.peg.696"/>
<gene>
    <name evidence="3" type="ordered locus">Pro_0666</name>
</gene>